<dbReference type="Ensembl" id="ENSAPOT00000024700.1">
    <property type="protein sequence ID" value="ENSAPOP00000031571.1"/>
    <property type="gene ID" value="ENSAPOG00000018914.1"/>
</dbReference>
<evidence type="ECO:0000313" key="1">
    <source>
        <dbReference type="Ensembl" id="ENSAPOP00000031571.1"/>
    </source>
</evidence>
<reference evidence="1" key="2">
    <citation type="submission" date="2025-09" db="UniProtKB">
        <authorList>
            <consortium name="Ensembl"/>
        </authorList>
    </citation>
    <scope>IDENTIFICATION</scope>
</reference>
<dbReference type="AlphaFoldDB" id="A0A3Q1GLI6"/>
<sequence>YICISSTSEINTYSKQQKREDEETGRTTGGCCERRECHQRGWRTFSCHLFGLHMGIRHLHLSAPSVHLSPRISLPFSLSSSNTLLHIPS</sequence>
<dbReference type="InParanoid" id="A0A3Q1GLI6"/>
<name>A0A3Q1GLI6_9TELE</name>
<evidence type="ECO:0000313" key="2">
    <source>
        <dbReference type="Proteomes" id="UP000257200"/>
    </source>
</evidence>
<protein>
    <submittedName>
        <fullName evidence="1">Uncharacterized protein</fullName>
    </submittedName>
</protein>
<keyword evidence="2" id="KW-1185">Reference proteome</keyword>
<organism evidence="1 2">
    <name type="scientific">Acanthochromis polyacanthus</name>
    <name type="common">spiny chromis</name>
    <dbReference type="NCBI Taxonomy" id="80966"/>
    <lineage>
        <taxon>Eukaryota</taxon>
        <taxon>Metazoa</taxon>
        <taxon>Chordata</taxon>
        <taxon>Craniata</taxon>
        <taxon>Vertebrata</taxon>
        <taxon>Euteleostomi</taxon>
        <taxon>Actinopterygii</taxon>
        <taxon>Neopterygii</taxon>
        <taxon>Teleostei</taxon>
        <taxon>Neoteleostei</taxon>
        <taxon>Acanthomorphata</taxon>
        <taxon>Ovalentaria</taxon>
        <taxon>Pomacentridae</taxon>
        <taxon>Acanthochromis</taxon>
    </lineage>
</organism>
<accession>A0A3Q1GLI6</accession>
<proteinExistence type="predicted"/>
<dbReference type="Proteomes" id="UP000257200">
    <property type="component" value="Unplaced"/>
</dbReference>
<reference evidence="1" key="1">
    <citation type="submission" date="2025-08" db="UniProtKB">
        <authorList>
            <consortium name="Ensembl"/>
        </authorList>
    </citation>
    <scope>IDENTIFICATION</scope>
</reference>